<protein>
    <submittedName>
        <fullName evidence="1">Uncharacterized protein</fullName>
    </submittedName>
</protein>
<dbReference type="Proteomes" id="UP000054653">
    <property type="component" value="Unassembled WGS sequence"/>
</dbReference>
<comment type="caution">
    <text evidence="1">The sequence shown here is derived from an EMBL/GenBank/DDBJ whole genome shotgun (WGS) entry which is preliminary data.</text>
</comment>
<sequence>MKIKIKLKYLHRYSSSVEIEFRLSASQKTCPSQLGLQFNLIEDKRPNWSVDTDIEQLND</sequence>
<keyword evidence="2" id="KW-1185">Reference proteome</keyword>
<dbReference type="EMBL" id="JYDI01000029">
    <property type="protein sequence ID" value="KRY57645.1"/>
    <property type="molecule type" value="Genomic_DNA"/>
</dbReference>
<proteinExistence type="predicted"/>
<evidence type="ECO:0000313" key="1">
    <source>
        <dbReference type="EMBL" id="KRY57645.1"/>
    </source>
</evidence>
<evidence type="ECO:0000313" key="2">
    <source>
        <dbReference type="Proteomes" id="UP000054653"/>
    </source>
</evidence>
<dbReference type="AlphaFoldDB" id="A0A0V1D7W0"/>
<name>A0A0V1D7W0_TRIBR</name>
<organism evidence="1 2">
    <name type="scientific">Trichinella britovi</name>
    <name type="common">Parasitic roundworm</name>
    <dbReference type="NCBI Taxonomy" id="45882"/>
    <lineage>
        <taxon>Eukaryota</taxon>
        <taxon>Metazoa</taxon>
        <taxon>Ecdysozoa</taxon>
        <taxon>Nematoda</taxon>
        <taxon>Enoplea</taxon>
        <taxon>Dorylaimia</taxon>
        <taxon>Trichinellida</taxon>
        <taxon>Trichinellidae</taxon>
        <taxon>Trichinella</taxon>
    </lineage>
</organism>
<accession>A0A0V1D7W0</accession>
<reference evidence="1 2" key="1">
    <citation type="submission" date="2015-01" db="EMBL/GenBank/DDBJ databases">
        <title>Evolution of Trichinella species and genotypes.</title>
        <authorList>
            <person name="Korhonen P.K."/>
            <person name="Edoardo P."/>
            <person name="Giuseppe L.R."/>
            <person name="Gasser R.B."/>
        </authorList>
    </citation>
    <scope>NUCLEOTIDE SEQUENCE [LARGE SCALE GENOMIC DNA]</scope>
    <source>
        <strain evidence="1">ISS120</strain>
    </source>
</reference>
<gene>
    <name evidence="1" type="ORF">T03_18144</name>
</gene>